<feature type="compositionally biased region" description="Basic and acidic residues" evidence="1">
    <location>
        <begin position="243"/>
        <end position="252"/>
    </location>
</feature>
<dbReference type="PANTHER" id="PTHR34826:SF2">
    <property type="entry name" value="UPF0590 PROTEIN C409.17C"/>
    <property type="match status" value="1"/>
</dbReference>
<organism evidence="3 4">
    <name type="scientific">Powellomyces hirtus</name>
    <dbReference type="NCBI Taxonomy" id="109895"/>
    <lineage>
        <taxon>Eukaryota</taxon>
        <taxon>Fungi</taxon>
        <taxon>Fungi incertae sedis</taxon>
        <taxon>Chytridiomycota</taxon>
        <taxon>Chytridiomycota incertae sedis</taxon>
        <taxon>Chytridiomycetes</taxon>
        <taxon>Spizellomycetales</taxon>
        <taxon>Powellomycetaceae</taxon>
        <taxon>Powellomyces</taxon>
    </lineage>
</organism>
<dbReference type="Proteomes" id="UP000318582">
    <property type="component" value="Unassembled WGS sequence"/>
</dbReference>
<gene>
    <name evidence="3" type="ORF">PhCBS80983_g04517</name>
</gene>
<feature type="compositionally biased region" description="Low complexity" evidence="1">
    <location>
        <begin position="230"/>
        <end position="240"/>
    </location>
</feature>
<evidence type="ECO:0000313" key="3">
    <source>
        <dbReference type="EMBL" id="TPX56490.1"/>
    </source>
</evidence>
<comment type="caution">
    <text evidence="3">The sequence shown here is derived from an EMBL/GenBank/DDBJ whole genome shotgun (WGS) entry which is preliminary data.</text>
</comment>
<dbReference type="PANTHER" id="PTHR34826">
    <property type="entry name" value="UPF0590 PROTEIN C409.17C"/>
    <property type="match status" value="1"/>
</dbReference>
<evidence type="ECO:0000313" key="4">
    <source>
        <dbReference type="Proteomes" id="UP000318582"/>
    </source>
</evidence>
<protein>
    <recommendedName>
        <fullName evidence="2">Domain of unknown function at the cortex 1 domain-containing protein</fullName>
    </recommendedName>
</protein>
<feature type="region of interest" description="Disordered" evidence="1">
    <location>
        <begin position="165"/>
        <end position="196"/>
    </location>
</feature>
<feature type="region of interest" description="Disordered" evidence="1">
    <location>
        <begin position="335"/>
        <end position="366"/>
    </location>
</feature>
<feature type="region of interest" description="Disordered" evidence="1">
    <location>
        <begin position="229"/>
        <end position="252"/>
    </location>
</feature>
<evidence type="ECO:0000256" key="1">
    <source>
        <dbReference type="SAM" id="MobiDB-lite"/>
    </source>
</evidence>
<name>A0A507E096_9FUNG</name>
<dbReference type="InterPro" id="IPR013897">
    <property type="entry name" value="Duc1"/>
</dbReference>
<proteinExistence type="predicted"/>
<evidence type="ECO:0000259" key="2">
    <source>
        <dbReference type="Pfam" id="PF08588"/>
    </source>
</evidence>
<reference evidence="3 4" key="1">
    <citation type="journal article" date="2019" name="Sci. Rep.">
        <title>Comparative genomics of chytrid fungi reveal insights into the obligate biotrophic and pathogenic lifestyle of Synchytrium endobioticum.</title>
        <authorList>
            <person name="van de Vossenberg B.T.L.H."/>
            <person name="Warris S."/>
            <person name="Nguyen H.D.T."/>
            <person name="van Gent-Pelzer M.P.E."/>
            <person name="Joly D.L."/>
            <person name="van de Geest H.C."/>
            <person name="Bonants P.J.M."/>
            <person name="Smith D.S."/>
            <person name="Levesque C.A."/>
            <person name="van der Lee T.A.J."/>
        </authorList>
    </citation>
    <scope>NUCLEOTIDE SEQUENCE [LARGE SCALE GENOMIC DNA]</scope>
    <source>
        <strain evidence="3 4">CBS 809.83</strain>
    </source>
</reference>
<dbReference type="EMBL" id="QEAQ01000073">
    <property type="protein sequence ID" value="TPX56490.1"/>
    <property type="molecule type" value="Genomic_DNA"/>
</dbReference>
<sequence>MGYLKVTAGSNFDGPMSIAQVNRYPVSINNEFFEGIVIIRINNFDEATLPAPPPHVPQNMYLNAAEYFKDRSRQFSFQVEGRFKKTVNGDDLFWDISFPYPLTGLPFFTPMVVKALQYLDPATEVDFYAKEQYVRSSVLTMMNSITAWKPTGLSSDEQAVIDENFLAPPSDDDDGHSDSGSIASTNGLPAPPAVITRNGSSERILQPETLVSGVQEDLALIISSMRRSSLETTSPTSPTSAKSKHEPPRSDVAKRRKFFLSAENRKLVNFHPDCIYAFESFNPNMMFTTFEAKLPGFNIDVKKYFPVRRLVRVSMRSKDGKTTYLGIELELVSGDQDSSTWSIQSEGAGGSSGQASKKGSRESVKG</sequence>
<feature type="domain" description="Domain of unknown function at the cortex 1" evidence="2">
    <location>
        <begin position="4"/>
        <end position="332"/>
    </location>
</feature>
<dbReference type="AlphaFoldDB" id="A0A507E096"/>
<accession>A0A507E096</accession>
<keyword evidence="4" id="KW-1185">Reference proteome</keyword>
<dbReference type="Pfam" id="PF08588">
    <property type="entry name" value="Duc1"/>
    <property type="match status" value="1"/>
</dbReference>